<dbReference type="Proteomes" id="UP001371456">
    <property type="component" value="Unassembled WGS sequence"/>
</dbReference>
<gene>
    <name evidence="1" type="ORF">RDI58_014873</name>
</gene>
<accession>A0AAN8TD67</accession>
<dbReference type="InterPro" id="IPR006553">
    <property type="entry name" value="Leu-rich_rpt_Cys-con_subtyp"/>
</dbReference>
<protein>
    <submittedName>
        <fullName evidence="1">Uncharacterized protein</fullName>
    </submittedName>
</protein>
<dbReference type="AlphaFoldDB" id="A0AAN8TD67"/>
<proteinExistence type="predicted"/>
<dbReference type="InterPro" id="IPR032675">
    <property type="entry name" value="LRR_dom_sf"/>
</dbReference>
<evidence type="ECO:0000313" key="2">
    <source>
        <dbReference type="Proteomes" id="UP001371456"/>
    </source>
</evidence>
<reference evidence="1 2" key="1">
    <citation type="submission" date="2024-02" db="EMBL/GenBank/DDBJ databases">
        <title>de novo genome assembly of Solanum bulbocastanum strain 11H21.</title>
        <authorList>
            <person name="Hosaka A.J."/>
        </authorList>
    </citation>
    <scope>NUCLEOTIDE SEQUENCE [LARGE SCALE GENOMIC DNA]</scope>
    <source>
        <tissue evidence="1">Young leaves</tissue>
    </source>
</reference>
<sequence>MPLRGIQLSSQWPREKCEGYLVRSLFSREATYAKLSAIAVGTANCGGLAKLSIRGNNPCHGVTDTGFKAISRGCLTLRDLSLWDVSFVGNEGLSKIAHGYHLLEA</sequence>
<organism evidence="1 2">
    <name type="scientific">Solanum bulbocastanum</name>
    <name type="common">Wild potato</name>
    <dbReference type="NCBI Taxonomy" id="147425"/>
    <lineage>
        <taxon>Eukaryota</taxon>
        <taxon>Viridiplantae</taxon>
        <taxon>Streptophyta</taxon>
        <taxon>Embryophyta</taxon>
        <taxon>Tracheophyta</taxon>
        <taxon>Spermatophyta</taxon>
        <taxon>Magnoliopsida</taxon>
        <taxon>eudicotyledons</taxon>
        <taxon>Gunneridae</taxon>
        <taxon>Pentapetalae</taxon>
        <taxon>asterids</taxon>
        <taxon>lamiids</taxon>
        <taxon>Solanales</taxon>
        <taxon>Solanaceae</taxon>
        <taxon>Solanoideae</taxon>
        <taxon>Solaneae</taxon>
        <taxon>Solanum</taxon>
    </lineage>
</organism>
<evidence type="ECO:0000313" key="1">
    <source>
        <dbReference type="EMBL" id="KAK6786348.1"/>
    </source>
</evidence>
<keyword evidence="2" id="KW-1185">Reference proteome</keyword>
<dbReference type="SUPFAM" id="SSF52047">
    <property type="entry name" value="RNI-like"/>
    <property type="match status" value="1"/>
</dbReference>
<dbReference type="Gene3D" id="3.80.10.10">
    <property type="entry name" value="Ribonuclease Inhibitor"/>
    <property type="match status" value="1"/>
</dbReference>
<dbReference type="SMART" id="SM00367">
    <property type="entry name" value="LRR_CC"/>
    <property type="match status" value="2"/>
</dbReference>
<name>A0AAN8TD67_SOLBU</name>
<dbReference type="EMBL" id="JBANQN010000006">
    <property type="protein sequence ID" value="KAK6786348.1"/>
    <property type="molecule type" value="Genomic_DNA"/>
</dbReference>
<comment type="caution">
    <text evidence="1">The sequence shown here is derived from an EMBL/GenBank/DDBJ whole genome shotgun (WGS) entry which is preliminary data.</text>
</comment>